<organism evidence="5 6">
    <name type="scientific">Orbilia brochopaga</name>
    <dbReference type="NCBI Taxonomy" id="3140254"/>
    <lineage>
        <taxon>Eukaryota</taxon>
        <taxon>Fungi</taxon>
        <taxon>Dikarya</taxon>
        <taxon>Ascomycota</taxon>
        <taxon>Pezizomycotina</taxon>
        <taxon>Orbiliomycetes</taxon>
        <taxon>Orbiliales</taxon>
        <taxon>Orbiliaceae</taxon>
        <taxon>Orbilia</taxon>
    </lineage>
</organism>
<keyword evidence="6" id="KW-1185">Reference proteome</keyword>
<evidence type="ECO:0000313" key="5">
    <source>
        <dbReference type="EMBL" id="KAK6346661.1"/>
    </source>
</evidence>
<feature type="domain" description="Rad26-like C-terminal" evidence="3">
    <location>
        <begin position="922"/>
        <end position="988"/>
    </location>
</feature>
<comment type="caution">
    <text evidence="5">The sequence shown here is derived from an EMBL/GenBank/DDBJ whole genome shotgun (WGS) entry which is preliminary data.</text>
</comment>
<evidence type="ECO:0000259" key="3">
    <source>
        <dbReference type="Pfam" id="PF21046"/>
    </source>
</evidence>
<feature type="compositionally biased region" description="Low complexity" evidence="1">
    <location>
        <begin position="35"/>
        <end position="53"/>
    </location>
</feature>
<dbReference type="Pfam" id="PF21048">
    <property type="entry name" value="Rad26-like_N"/>
    <property type="match status" value="1"/>
</dbReference>
<feature type="compositionally biased region" description="Low complexity" evidence="1">
    <location>
        <begin position="69"/>
        <end position="89"/>
    </location>
</feature>
<dbReference type="InterPro" id="IPR022093">
    <property type="entry name" value="Rad26-like_helical"/>
</dbReference>
<feature type="compositionally biased region" description="Polar residues" evidence="1">
    <location>
        <begin position="170"/>
        <end position="207"/>
    </location>
</feature>
<feature type="domain" description="Rad26-like helical repeats" evidence="2">
    <location>
        <begin position="700"/>
        <end position="914"/>
    </location>
</feature>
<feature type="region of interest" description="Disordered" evidence="1">
    <location>
        <begin position="463"/>
        <end position="540"/>
    </location>
</feature>
<feature type="compositionally biased region" description="Low complexity" evidence="1">
    <location>
        <begin position="223"/>
        <end position="237"/>
    </location>
</feature>
<feature type="compositionally biased region" description="Basic and acidic residues" evidence="1">
    <location>
        <begin position="463"/>
        <end position="477"/>
    </location>
</feature>
<feature type="region of interest" description="Disordered" evidence="1">
    <location>
        <begin position="170"/>
        <end position="255"/>
    </location>
</feature>
<dbReference type="Proteomes" id="UP001375240">
    <property type="component" value="Unassembled WGS sequence"/>
</dbReference>
<feature type="region of interest" description="Disordered" evidence="1">
    <location>
        <begin position="32"/>
        <end position="116"/>
    </location>
</feature>
<dbReference type="AlphaFoldDB" id="A0AAV9UPR6"/>
<protein>
    <recommendedName>
        <fullName evidence="7">DNA repair protein Rad26</fullName>
    </recommendedName>
</protein>
<evidence type="ECO:0000259" key="4">
    <source>
        <dbReference type="Pfam" id="PF21048"/>
    </source>
</evidence>
<dbReference type="EMBL" id="JAVHNQ010000005">
    <property type="protein sequence ID" value="KAK6346661.1"/>
    <property type="molecule type" value="Genomic_DNA"/>
</dbReference>
<dbReference type="Pfam" id="PF12331">
    <property type="entry name" value="Rad26-like_helical_rpts"/>
    <property type="match status" value="1"/>
</dbReference>
<feature type="compositionally biased region" description="Polar residues" evidence="1">
    <location>
        <begin position="238"/>
        <end position="255"/>
    </location>
</feature>
<dbReference type="InterPro" id="IPR048379">
    <property type="entry name" value="Rad26-like_C"/>
</dbReference>
<sequence>MAAEDDYFGDDDDFLDNLDELQELENAAVLASLTQKQQQQQQQQQPQQPQQQAPVPPPQPPKHQYEITSRAAAYASSNRAQNQSQSHAAPYRSQANGAGTPRPVVPAAPVQPSNLSADEQAIRAAFLARNQERQRIRQQQQDDYLAQQRQQEIQAGQQQAYLAEQRQVQLSQSTGYSHRQRQLQPRPSARQPPSTYITQPTLPSSPSERVRLQNAGTGRGQGTANRSVASNANAATNGPVTGQYQTARSNVQPQTVGVARPEEYETYDEAKELWDTAAPTEVVIQEDAGTAALEVSAIGTSEFGTSAWIPTAGIGTVAGITNMTNDDMVDYDAMPESHKLEESAVMEIDDGPKGLAADQLEELERLRKATQQLLADKDNLERKLKQATVDVQTKSGENSILRKKMEKAEAQHRSEVDAIRSLAQQKHEKSESDIAKLRAEVVKMQATLEFDRNDQKEIHRELKQYQEKDRQAVKPAKDVGPMTPRKSRLAAFRDGFDDDEAGLSMRSSPPIGPPGGRGRGTPSKSAKRKRNPNGSPMKASQTLMLPILKSGGNSQRSVVIDVGQQAEEDEYEAMIDRLTIEDLGLASDDRQQFLEAILSHKPDHGQQTILEVLEQYSLPSDEETSLAALFMENVPQADVDAAYGEFPARICCILIALWDRCYTEKFFEPLSLLLDFLHYIVSQDFSTQLFPIIMEPFTEVLQKTVMLNSLERFKGHHDRVNLLVDVEKCLQLFETVALGVLIDEELAKHFWTLIQPDFIAPFMTWNQPLSHIRLILNTLPSSVFTSSYGPISPDPLQQKDYERVTLIHASFLLTTEPKTPTTASTATASSSSAHPGIRRAEILAIRTAILTFYTCIATTDHGINSLVTNANWQALSRVIVRLHHELEEVFEDRYGLENSVAFVNNGVRFIHRVLKLQRSNDDIERLLSNSTHNGNGHKHLVVFARIAFRREKGWLSAVGVTPEVVDMAMEVLESSVTMEQGDEIWGLFRGRPGGYGGEVSMTESMIEADKILRDVEMKRG</sequence>
<accession>A0AAV9UPR6</accession>
<evidence type="ECO:0000256" key="1">
    <source>
        <dbReference type="SAM" id="MobiDB-lite"/>
    </source>
</evidence>
<proteinExistence type="predicted"/>
<gene>
    <name evidence="5" type="ORF">TWF696_006780</name>
</gene>
<evidence type="ECO:0008006" key="7">
    <source>
        <dbReference type="Google" id="ProtNLM"/>
    </source>
</evidence>
<evidence type="ECO:0000259" key="2">
    <source>
        <dbReference type="Pfam" id="PF12331"/>
    </source>
</evidence>
<feature type="domain" description="Rad26-like N-terminal" evidence="4">
    <location>
        <begin position="593"/>
        <end position="639"/>
    </location>
</feature>
<dbReference type="Pfam" id="PF21046">
    <property type="entry name" value="Rad26-like_C"/>
    <property type="match status" value="1"/>
</dbReference>
<name>A0AAV9UPR6_9PEZI</name>
<dbReference type="InterPro" id="IPR048380">
    <property type="entry name" value="Rad26-like_N"/>
</dbReference>
<evidence type="ECO:0000313" key="6">
    <source>
        <dbReference type="Proteomes" id="UP001375240"/>
    </source>
</evidence>
<reference evidence="5 6" key="1">
    <citation type="submission" date="2019-10" db="EMBL/GenBank/DDBJ databases">
        <authorList>
            <person name="Palmer J.M."/>
        </authorList>
    </citation>
    <scope>NUCLEOTIDE SEQUENCE [LARGE SCALE GENOMIC DNA]</scope>
    <source>
        <strain evidence="5 6">TWF696</strain>
    </source>
</reference>